<comment type="caution">
    <text evidence="2">The sequence shown here is derived from an EMBL/GenBank/DDBJ whole genome shotgun (WGS) entry which is preliminary data.</text>
</comment>
<feature type="region of interest" description="Disordered" evidence="1">
    <location>
        <begin position="18"/>
        <end position="67"/>
    </location>
</feature>
<keyword evidence="3" id="KW-1185">Reference proteome</keyword>
<reference evidence="2" key="1">
    <citation type="submission" date="2020-08" db="EMBL/GenBank/DDBJ databases">
        <title>Genome sequencing and assembly of the red palm weevil Rhynchophorus ferrugineus.</title>
        <authorList>
            <person name="Dias G.B."/>
            <person name="Bergman C.M."/>
            <person name="Manee M."/>
        </authorList>
    </citation>
    <scope>NUCLEOTIDE SEQUENCE</scope>
    <source>
        <strain evidence="2">AA-2017</strain>
        <tissue evidence="2">Whole larva</tissue>
    </source>
</reference>
<evidence type="ECO:0000256" key="1">
    <source>
        <dbReference type="SAM" id="MobiDB-lite"/>
    </source>
</evidence>
<feature type="compositionally biased region" description="Basic and acidic residues" evidence="1">
    <location>
        <begin position="33"/>
        <end position="43"/>
    </location>
</feature>
<protein>
    <submittedName>
        <fullName evidence="2">Uncharacterized protein</fullName>
    </submittedName>
</protein>
<dbReference type="EMBL" id="JAACXV010017227">
    <property type="protein sequence ID" value="KAF7264376.1"/>
    <property type="molecule type" value="Genomic_DNA"/>
</dbReference>
<name>A0A834M1R6_RHYFE</name>
<evidence type="ECO:0000313" key="3">
    <source>
        <dbReference type="Proteomes" id="UP000625711"/>
    </source>
</evidence>
<feature type="compositionally biased region" description="Polar residues" evidence="1">
    <location>
        <begin position="56"/>
        <end position="67"/>
    </location>
</feature>
<evidence type="ECO:0000313" key="2">
    <source>
        <dbReference type="EMBL" id="KAF7264376.1"/>
    </source>
</evidence>
<organism evidence="2 3">
    <name type="scientific">Rhynchophorus ferrugineus</name>
    <name type="common">Red palm weevil</name>
    <name type="synonym">Curculio ferrugineus</name>
    <dbReference type="NCBI Taxonomy" id="354439"/>
    <lineage>
        <taxon>Eukaryota</taxon>
        <taxon>Metazoa</taxon>
        <taxon>Ecdysozoa</taxon>
        <taxon>Arthropoda</taxon>
        <taxon>Hexapoda</taxon>
        <taxon>Insecta</taxon>
        <taxon>Pterygota</taxon>
        <taxon>Neoptera</taxon>
        <taxon>Endopterygota</taxon>
        <taxon>Coleoptera</taxon>
        <taxon>Polyphaga</taxon>
        <taxon>Cucujiformia</taxon>
        <taxon>Curculionidae</taxon>
        <taxon>Dryophthorinae</taxon>
        <taxon>Rhynchophorus</taxon>
    </lineage>
</organism>
<dbReference type="Proteomes" id="UP000625711">
    <property type="component" value="Unassembled WGS sequence"/>
</dbReference>
<sequence>MSTLPRIRIESRGGKLRIKADTLPRKTAVKGYTRKESVAERPKTPKTQPKSKSLRHNTNSNRSQATM</sequence>
<dbReference type="AlphaFoldDB" id="A0A834M1R6"/>
<gene>
    <name evidence="2" type="ORF">GWI33_023344</name>
</gene>
<proteinExistence type="predicted"/>
<accession>A0A834M1R6</accession>